<dbReference type="Gene3D" id="3.40.50.1240">
    <property type="entry name" value="Phosphoglycerate mutase-like"/>
    <property type="match status" value="1"/>
</dbReference>
<dbReference type="Proteomes" id="UP000324288">
    <property type="component" value="Chromosome"/>
</dbReference>
<dbReference type="RefSeq" id="WP_082345352.1">
    <property type="nucleotide sequence ID" value="NZ_CAJPTR010000055.1"/>
</dbReference>
<evidence type="ECO:0000313" key="2">
    <source>
        <dbReference type="Proteomes" id="UP000324288"/>
    </source>
</evidence>
<protein>
    <submittedName>
        <fullName evidence="1">Phosphoserine phosphatase 1</fullName>
    </submittedName>
</protein>
<dbReference type="GO" id="GO:0005737">
    <property type="term" value="C:cytoplasm"/>
    <property type="evidence" value="ECO:0007669"/>
    <property type="project" value="TreeGrafter"/>
</dbReference>
<dbReference type="AlphaFoldDB" id="A0A5E3ZWK5"/>
<dbReference type="OrthoDB" id="3215466at2"/>
<dbReference type="InterPro" id="IPR050275">
    <property type="entry name" value="PGM_Phosphatase"/>
</dbReference>
<gene>
    <name evidence="1" type="primary">pspA_1</name>
    <name evidence="1" type="ORF">LC603019_00632</name>
</gene>
<dbReference type="PANTHER" id="PTHR48100:SF51">
    <property type="entry name" value="PHOSPHOGLYCERATE MUTASE"/>
    <property type="match status" value="1"/>
</dbReference>
<organism evidence="1 2">
    <name type="scientific">Lawsonella clevelandensis</name>
    <dbReference type="NCBI Taxonomy" id="1528099"/>
    <lineage>
        <taxon>Bacteria</taxon>
        <taxon>Bacillati</taxon>
        <taxon>Actinomycetota</taxon>
        <taxon>Actinomycetes</taxon>
        <taxon>Mycobacteriales</taxon>
        <taxon>Lawsonellaceae</taxon>
        <taxon>Lawsonella</taxon>
    </lineage>
</organism>
<dbReference type="CDD" id="cd07067">
    <property type="entry name" value="HP_PGM_like"/>
    <property type="match status" value="1"/>
</dbReference>
<dbReference type="Pfam" id="PF00300">
    <property type="entry name" value="His_Phos_1"/>
    <property type="match status" value="1"/>
</dbReference>
<name>A0A5E3ZWK5_9ACTN</name>
<keyword evidence="2" id="KW-1185">Reference proteome</keyword>
<dbReference type="InterPro" id="IPR013078">
    <property type="entry name" value="His_Pase_superF_clade-1"/>
</dbReference>
<dbReference type="SMART" id="SM00855">
    <property type="entry name" value="PGAM"/>
    <property type="match status" value="1"/>
</dbReference>
<dbReference type="EMBL" id="LR584267">
    <property type="protein sequence ID" value="VHO00287.1"/>
    <property type="molecule type" value="Genomic_DNA"/>
</dbReference>
<dbReference type="GO" id="GO:0016791">
    <property type="term" value="F:phosphatase activity"/>
    <property type="evidence" value="ECO:0007669"/>
    <property type="project" value="TreeGrafter"/>
</dbReference>
<evidence type="ECO:0000313" key="1">
    <source>
        <dbReference type="EMBL" id="VHO00287.1"/>
    </source>
</evidence>
<dbReference type="SUPFAM" id="SSF53254">
    <property type="entry name" value="Phosphoglycerate mutase-like"/>
    <property type="match status" value="1"/>
</dbReference>
<accession>A0A5E3ZWK5</accession>
<dbReference type="GeneID" id="84894608"/>
<dbReference type="PANTHER" id="PTHR48100">
    <property type="entry name" value="BROAD-SPECIFICITY PHOSPHATASE YOR283W-RELATED"/>
    <property type="match status" value="1"/>
</dbReference>
<dbReference type="InterPro" id="IPR029033">
    <property type="entry name" value="His_PPase_superfam"/>
</dbReference>
<reference evidence="1 2" key="1">
    <citation type="submission" date="2019-04" db="EMBL/GenBank/DDBJ databases">
        <authorList>
            <person name="Seth-Smith MB H."/>
            <person name="Seth-Smith H."/>
        </authorList>
    </citation>
    <scope>NUCLEOTIDE SEQUENCE [LARGE SCALE GENOMIC DNA]</scope>
    <source>
        <strain evidence="1">USB-603019</strain>
    </source>
</reference>
<sequence>MTESTYPSPLPGEDQEWQYPPGASGTITKVHFVRHGEVDNPSGRLYGRQRGFKLTERGEQHAINVAKSLHNNDITGVYASPLKRAQQTAYPIAQDFGLDIVTSPLLIEAGSYLENELLTPKGILTTPRIWKHLGSLRTPSWGEHYTKMVERMLAIAHQAVWENRGHEAVCVCHQCVIWVLRLFAEEKSLGHHPGKRMCSLGSITTLVFDGDIIIAIEYQEPSGMSDPASLKSDFKRGLQA</sequence>
<proteinExistence type="predicted"/>